<dbReference type="Pfam" id="PF00590">
    <property type="entry name" value="TP_methylase"/>
    <property type="match status" value="1"/>
</dbReference>
<evidence type="ECO:0000313" key="4">
    <source>
        <dbReference type="Proteomes" id="UP000228979"/>
    </source>
</evidence>
<keyword evidence="4" id="KW-1185">Reference proteome</keyword>
<accession>A0ABX4MJG7</accession>
<evidence type="ECO:0000313" key="3">
    <source>
        <dbReference type="EMBL" id="PIM95677.1"/>
    </source>
</evidence>
<dbReference type="Gene3D" id="3.40.1010.10">
    <property type="entry name" value="Cobalt-precorrin-4 Transmethylase, Domain 1"/>
    <property type="match status" value="1"/>
</dbReference>
<protein>
    <submittedName>
        <fullName evidence="3">Cobalt-precorrin-4 C(11)-methyltransferase</fullName>
        <ecNumber evidence="3">2.1.1.-</ecNumber>
    </submittedName>
</protein>
<reference evidence="3" key="1">
    <citation type="submission" date="2017-09" db="EMBL/GenBank/DDBJ databases">
        <authorList>
            <person name="Campbell M.A."/>
            <person name="Lukasik P."/>
            <person name="Simon C."/>
            <person name="McCutcheon J.P."/>
        </authorList>
    </citation>
    <scope>NUCLEOTIDE SEQUENCE [LARGE SCALE GENOMIC DNA]</scope>
    <source>
        <strain evidence="3">TRYCRA</strain>
    </source>
</reference>
<evidence type="ECO:0000259" key="2">
    <source>
        <dbReference type="Pfam" id="PF00590"/>
    </source>
</evidence>
<evidence type="ECO:0000256" key="1">
    <source>
        <dbReference type="SAM" id="Phobius"/>
    </source>
</evidence>
<dbReference type="InterPro" id="IPR050161">
    <property type="entry name" value="Siro_Cobalamin_biosynth"/>
</dbReference>
<dbReference type="Proteomes" id="UP000228979">
    <property type="component" value="Unassembled WGS sequence"/>
</dbReference>
<keyword evidence="1" id="KW-0812">Transmembrane</keyword>
<proteinExistence type="predicted"/>
<keyword evidence="1" id="KW-0472">Membrane</keyword>
<dbReference type="PANTHER" id="PTHR45790">
    <property type="entry name" value="SIROHEME SYNTHASE-RELATED"/>
    <property type="match status" value="1"/>
</dbReference>
<sequence>MQTKNNIMLWFIGLPSGGLDLISIKALTLIKNCKLCICPGSLINRKLLSYCDETIWIQDNLNYQTERIIYFILCSRGIIVKLHSGSMFGYSGINEIIFYLNMLGILFTIIPSIGALDTAFSYLGWEPTSMVNRGIYITRIIKKSIISNKIPCKRMLIETNSIVVFYLSARLIHYVCDVFYQTFGKDYHVICVFKSNWHSEIYLLTNLNHLHNDLKRTSILRISMIISGKSLLTSRYCSHKLMNN</sequence>
<dbReference type="InterPro" id="IPR000878">
    <property type="entry name" value="4pyrrol_Mease"/>
</dbReference>
<keyword evidence="3" id="KW-0808">Transferase</keyword>
<organism evidence="3 4">
    <name type="scientific">Candidatus Hodgkinia cicadicola</name>
    <dbReference type="NCBI Taxonomy" id="573658"/>
    <lineage>
        <taxon>Bacteria</taxon>
        <taxon>Pseudomonadati</taxon>
        <taxon>Pseudomonadota</taxon>
        <taxon>Alphaproteobacteria</taxon>
        <taxon>Hyphomicrobiales</taxon>
        <taxon>Candidatus Hodgkinia</taxon>
    </lineage>
</organism>
<dbReference type="InterPro" id="IPR014777">
    <property type="entry name" value="4pyrrole_Mease_sub1"/>
</dbReference>
<gene>
    <name evidence="3" type="primary">cobM</name>
    <name evidence="3" type="ORF">trycra_132</name>
</gene>
<dbReference type="InterPro" id="IPR035996">
    <property type="entry name" value="4pyrrol_Methylase_sf"/>
</dbReference>
<name>A0ABX4MJG7_9HYPH</name>
<keyword evidence="3" id="KW-0489">Methyltransferase</keyword>
<dbReference type="PANTHER" id="PTHR45790:SF4">
    <property type="entry name" value="COBALT-PRECORRIN-4 C(11)-METHYLTRANSFERASE"/>
    <property type="match status" value="1"/>
</dbReference>
<comment type="caution">
    <text evidence="3">The sequence shown here is derived from an EMBL/GenBank/DDBJ whole genome shotgun (WGS) entry which is preliminary data.</text>
</comment>
<dbReference type="GO" id="GO:0008168">
    <property type="term" value="F:methyltransferase activity"/>
    <property type="evidence" value="ECO:0007669"/>
    <property type="project" value="UniProtKB-KW"/>
</dbReference>
<keyword evidence="1" id="KW-1133">Transmembrane helix</keyword>
<dbReference type="EMBL" id="NXGP01000071">
    <property type="protein sequence ID" value="PIM95677.1"/>
    <property type="molecule type" value="Genomic_DNA"/>
</dbReference>
<dbReference type="EC" id="2.1.1.-" evidence="3"/>
<dbReference type="SUPFAM" id="SSF53790">
    <property type="entry name" value="Tetrapyrrole methylase"/>
    <property type="match status" value="1"/>
</dbReference>
<feature type="domain" description="Tetrapyrrole methylase" evidence="2">
    <location>
        <begin position="8"/>
        <end position="206"/>
    </location>
</feature>
<dbReference type="GO" id="GO:0032259">
    <property type="term" value="P:methylation"/>
    <property type="evidence" value="ECO:0007669"/>
    <property type="project" value="UniProtKB-KW"/>
</dbReference>
<feature type="transmembrane region" description="Helical" evidence="1">
    <location>
        <begin position="96"/>
        <end position="123"/>
    </location>
</feature>